<name>A0ABU1VAA4_9BURK</name>
<dbReference type="InterPro" id="IPR011990">
    <property type="entry name" value="TPR-like_helical_dom_sf"/>
</dbReference>
<dbReference type="PANTHER" id="PTHR43081:SF1">
    <property type="entry name" value="ADENYLATE CYCLASE, TERMINAL-DIFFERENTIATION SPECIFIC"/>
    <property type="match status" value="1"/>
</dbReference>
<comment type="caution">
    <text evidence="3">The sequence shown here is derived from an EMBL/GenBank/DDBJ whole genome shotgun (WGS) entry which is preliminary data.</text>
</comment>
<dbReference type="InterPro" id="IPR050697">
    <property type="entry name" value="Adenylyl/Guanylyl_Cyclase_3/4"/>
</dbReference>
<dbReference type="InterPro" id="IPR001054">
    <property type="entry name" value="A/G_cyclase"/>
</dbReference>
<dbReference type="RefSeq" id="WP_204733037.1">
    <property type="nucleotide sequence ID" value="NZ_JAVDWE010000004.1"/>
</dbReference>
<dbReference type="SUPFAM" id="SSF55073">
    <property type="entry name" value="Nucleotide cyclase"/>
    <property type="match status" value="1"/>
</dbReference>
<proteinExistence type="predicted"/>
<evidence type="ECO:0000256" key="1">
    <source>
        <dbReference type="SAM" id="MobiDB-lite"/>
    </source>
</evidence>
<reference evidence="3 4" key="1">
    <citation type="submission" date="2023-07" db="EMBL/GenBank/DDBJ databases">
        <title>Sorghum-associated microbial communities from plants grown in Nebraska, USA.</title>
        <authorList>
            <person name="Schachtman D."/>
        </authorList>
    </citation>
    <scope>NUCLEOTIDE SEQUENCE [LARGE SCALE GENOMIC DNA]</scope>
    <source>
        <strain evidence="3 4">BE240</strain>
    </source>
</reference>
<dbReference type="PROSITE" id="PS50125">
    <property type="entry name" value="GUANYLATE_CYCLASE_2"/>
    <property type="match status" value="1"/>
</dbReference>
<evidence type="ECO:0000259" key="2">
    <source>
        <dbReference type="PROSITE" id="PS50125"/>
    </source>
</evidence>
<dbReference type="CDD" id="cd07302">
    <property type="entry name" value="CHD"/>
    <property type="match status" value="1"/>
</dbReference>
<feature type="domain" description="Guanylate cyclase" evidence="2">
    <location>
        <begin position="31"/>
        <end position="146"/>
    </location>
</feature>
<protein>
    <submittedName>
        <fullName evidence="3">TolB-like protein/class 3 adenylate cyclase/Tfp pilus assembly protein PilF</fullName>
    </submittedName>
</protein>
<evidence type="ECO:0000313" key="3">
    <source>
        <dbReference type="EMBL" id="MDR7094265.1"/>
    </source>
</evidence>
<dbReference type="Gene3D" id="3.40.50.10070">
    <property type="entry name" value="TolB, N-terminal domain"/>
    <property type="match status" value="1"/>
</dbReference>
<evidence type="ECO:0000313" key="4">
    <source>
        <dbReference type="Proteomes" id="UP001265550"/>
    </source>
</evidence>
<keyword evidence="4" id="KW-1185">Reference proteome</keyword>
<dbReference type="PANTHER" id="PTHR43081">
    <property type="entry name" value="ADENYLATE CYCLASE, TERMINAL-DIFFERENTIATION SPECIFIC-RELATED"/>
    <property type="match status" value="1"/>
</dbReference>
<organism evidence="3 4">
    <name type="scientific">Hydrogenophaga laconesensis</name>
    <dbReference type="NCBI Taxonomy" id="1805971"/>
    <lineage>
        <taxon>Bacteria</taxon>
        <taxon>Pseudomonadati</taxon>
        <taxon>Pseudomonadota</taxon>
        <taxon>Betaproteobacteria</taxon>
        <taxon>Burkholderiales</taxon>
        <taxon>Comamonadaceae</taxon>
        <taxon>Hydrogenophaga</taxon>
    </lineage>
</organism>
<sequence length="609" mass="67731">MTARHPVTDSTLQADQDKPSIPPLPQQRHKVVLVIDLVESVRLMAANEAAVVNQWRGFMHHATTQVLPACHGRLVKSLGDGMLVEFDQPTDGVRAALALHKYFAPLNETLPPAQQLHLRAGLNATHLYVDENDVYGHGVNLAARVADLASPGETLVTTSVFDGIVVGVDAEVEDRGESYLKHWPEPVRTWHLYPVSRTSASVRPRVPEASATDFRPSIAVVPFETRSHAPEQFVIGELIADGVISQLARSQNLRVISRMSTTAFRGRQTNAGEIGQHLDANFVLGGSYVTYGDKVVIMAELSDRKRGEVIWAERLSGDTRDLLETQSQLLDTLCAACARALLNDVVQRTLVLPVPQLDSNALMLGGITLMHRSTPRDLQRSQQLLEAVVERHKRVATPWAWMAKWHIMQVVQGLSGEPARDFKRAIDTADRALDLEPNSSLAMAIKGHALCHLGEDVDASHRLLQEATQSNPNDPMAWLYNSVWSTMWGTPEDSMMEAEKALHLSPLDPQKYYFEMMLANSYLAMERLEEAVALCRSSLAKNRYHLPTLRAMLISQYELGHRQDARETFELILALQPDLTLSKYTAAGSHSRLRQRGAKVFAELGLRQH</sequence>
<accession>A0ABU1VAA4</accession>
<dbReference type="Proteomes" id="UP001265550">
    <property type="component" value="Unassembled WGS sequence"/>
</dbReference>
<dbReference type="Gene3D" id="1.25.40.10">
    <property type="entry name" value="Tetratricopeptide repeat domain"/>
    <property type="match status" value="1"/>
</dbReference>
<dbReference type="SUPFAM" id="SSF48452">
    <property type="entry name" value="TPR-like"/>
    <property type="match status" value="1"/>
</dbReference>
<dbReference type="Gene3D" id="3.30.70.1230">
    <property type="entry name" value="Nucleotide cyclase"/>
    <property type="match status" value="1"/>
</dbReference>
<feature type="region of interest" description="Disordered" evidence="1">
    <location>
        <begin position="1"/>
        <end position="24"/>
    </location>
</feature>
<dbReference type="InterPro" id="IPR029787">
    <property type="entry name" value="Nucleotide_cyclase"/>
</dbReference>
<dbReference type="EMBL" id="JAVDWE010000004">
    <property type="protein sequence ID" value="MDR7094265.1"/>
    <property type="molecule type" value="Genomic_DNA"/>
</dbReference>
<gene>
    <name evidence="3" type="ORF">J2X09_002003</name>
</gene>